<sequence length="594" mass="64339">MNAVPLFRCRLVSGITDIVTDAELRSSFSERSPSIDDLPGPTTCWGGDMSQPQGCGKTDILACELPKHKVEWALAVDAYTVRKKHHRRRGGHPESRGVEGAQAVPSEWSRSRCVEVLSVGPGLRISGKALSAVQFGLLAKLSCLVRLACGLFPCKLHAPREKAEYLQGFGSAAVLALTCRAFGAGSHLGASAPGVSSLFRPLPGPFLCMLPRTRIRCHGPRWTAAEPWALGRCCQALSRCLISDSQLSLVVGGPCDEQKPGDPVVMAAGKSLAPERQALPQTLTRKLLVVQLARRRAKLLAPPPPPPPPIQGYAFKPPPRPDFGTSGRTIKLQANFFEMDIPKIDIYHYELDIKPEKCPRRVNREIVEHMVQHFKAQIFGDRKPVFDGRKNLYTAMPLPIGRDKQPFVRIAKTQWASVSLKLSPTHPRPFFGRVPSRCATREARACGICPRALARRRVEALGKRGFLSSAAPPWTCRSPAAVTELPAVSQRFVPGHLGTGCSLTGSVAVPVTEDLRSERPVRVEPGSPEALPALSRLPQGRMAATSGRAKPAGHRGCCSLAAHASPCSCRRCFELHGGGTKRDSSCPSSSLSPW</sequence>
<proteinExistence type="predicted"/>
<dbReference type="PANTHER" id="PTHR22891">
    <property type="entry name" value="EUKARYOTIC TRANSLATION INITIATION FACTOR 2C"/>
    <property type="match status" value="1"/>
</dbReference>
<dbReference type="Pfam" id="PF16486">
    <property type="entry name" value="ArgoN"/>
    <property type="match status" value="1"/>
</dbReference>
<feature type="domain" description="Protein argonaute N-terminal" evidence="1">
    <location>
        <begin position="328"/>
        <end position="407"/>
    </location>
</feature>
<reference evidence="2 3" key="1">
    <citation type="submission" date="2022-11" db="EMBL/GenBank/DDBJ databases">
        <title>Whole genome sequence of Eschrichtius robustus ER-17-0199.</title>
        <authorList>
            <person name="Bruniche-Olsen A."/>
            <person name="Black A.N."/>
            <person name="Fields C.J."/>
            <person name="Walden K."/>
            <person name="Dewoody J.A."/>
        </authorList>
    </citation>
    <scope>NUCLEOTIDE SEQUENCE [LARGE SCALE GENOMIC DNA]</scope>
    <source>
        <strain evidence="2">ER-17-0199</strain>
        <tissue evidence="2">Blubber</tissue>
    </source>
</reference>
<dbReference type="InterPro" id="IPR032474">
    <property type="entry name" value="Argonaute_N"/>
</dbReference>
<dbReference type="EMBL" id="JAIQCJ010002027">
    <property type="protein sequence ID" value="KAJ8784929.1"/>
    <property type="molecule type" value="Genomic_DNA"/>
</dbReference>
<keyword evidence="3" id="KW-1185">Reference proteome</keyword>
<comment type="caution">
    <text evidence="2">The sequence shown here is derived from an EMBL/GenBank/DDBJ whole genome shotgun (WGS) entry which is preliminary data.</text>
</comment>
<dbReference type="SUPFAM" id="SSF101690">
    <property type="entry name" value="PAZ domain"/>
    <property type="match status" value="1"/>
</dbReference>
<organism evidence="2 3">
    <name type="scientific">Eschrichtius robustus</name>
    <name type="common">California gray whale</name>
    <name type="synonym">Eschrichtius gibbosus</name>
    <dbReference type="NCBI Taxonomy" id="9764"/>
    <lineage>
        <taxon>Eukaryota</taxon>
        <taxon>Metazoa</taxon>
        <taxon>Chordata</taxon>
        <taxon>Craniata</taxon>
        <taxon>Vertebrata</taxon>
        <taxon>Euteleostomi</taxon>
        <taxon>Mammalia</taxon>
        <taxon>Eutheria</taxon>
        <taxon>Laurasiatheria</taxon>
        <taxon>Artiodactyla</taxon>
        <taxon>Whippomorpha</taxon>
        <taxon>Cetacea</taxon>
        <taxon>Mysticeti</taxon>
        <taxon>Eschrichtiidae</taxon>
        <taxon>Eschrichtius</taxon>
    </lineage>
</organism>
<evidence type="ECO:0000313" key="2">
    <source>
        <dbReference type="EMBL" id="KAJ8784929.1"/>
    </source>
</evidence>
<dbReference type="Proteomes" id="UP001159641">
    <property type="component" value="Unassembled WGS sequence"/>
</dbReference>
<dbReference type="AlphaFoldDB" id="A0AB34GZP2"/>
<protein>
    <recommendedName>
        <fullName evidence="1">Protein argonaute N-terminal domain-containing protein</fullName>
    </recommendedName>
</protein>
<name>A0AB34GZP2_ESCRO</name>
<dbReference type="InterPro" id="IPR036085">
    <property type="entry name" value="PAZ_dom_sf"/>
</dbReference>
<accession>A0AB34GZP2</accession>
<evidence type="ECO:0000313" key="3">
    <source>
        <dbReference type="Proteomes" id="UP001159641"/>
    </source>
</evidence>
<gene>
    <name evidence="2" type="ORF">J1605_007485</name>
</gene>
<evidence type="ECO:0000259" key="1">
    <source>
        <dbReference type="Pfam" id="PF16486"/>
    </source>
</evidence>